<dbReference type="GO" id="GO:0016705">
    <property type="term" value="F:oxidoreductase activity, acting on paired donors, with incorporation or reduction of molecular oxygen"/>
    <property type="evidence" value="ECO:0007669"/>
    <property type="project" value="InterPro"/>
</dbReference>
<dbReference type="InterPro" id="IPR036396">
    <property type="entry name" value="Cyt_P450_sf"/>
</dbReference>
<dbReference type="CDD" id="cd11058">
    <property type="entry name" value="CYP60B-like"/>
    <property type="match status" value="1"/>
</dbReference>
<dbReference type="GO" id="GO:0004497">
    <property type="term" value="F:monooxygenase activity"/>
    <property type="evidence" value="ECO:0007669"/>
    <property type="project" value="InterPro"/>
</dbReference>
<evidence type="ECO:0000313" key="7">
    <source>
        <dbReference type="Proteomes" id="UP000013521"/>
    </source>
</evidence>
<dbReference type="GO" id="GO:0005506">
    <property type="term" value="F:iron ion binding"/>
    <property type="evidence" value="ECO:0007669"/>
    <property type="project" value="InterPro"/>
</dbReference>
<dbReference type="Pfam" id="PF00067">
    <property type="entry name" value="p450"/>
    <property type="match status" value="1"/>
</dbReference>
<evidence type="ECO:0000256" key="1">
    <source>
        <dbReference type="ARBA" id="ARBA00001971"/>
    </source>
</evidence>
<dbReference type="eggNOG" id="KOG0158">
    <property type="taxonomic scope" value="Eukaryota"/>
</dbReference>
<organism evidence="6 7">
    <name type="scientific">Botryosphaeria parva (strain UCR-NP2)</name>
    <name type="common">Grapevine canker fungus</name>
    <name type="synonym">Neofusicoccum parvum</name>
    <dbReference type="NCBI Taxonomy" id="1287680"/>
    <lineage>
        <taxon>Eukaryota</taxon>
        <taxon>Fungi</taxon>
        <taxon>Dikarya</taxon>
        <taxon>Ascomycota</taxon>
        <taxon>Pezizomycotina</taxon>
        <taxon>Dothideomycetes</taxon>
        <taxon>Dothideomycetes incertae sedis</taxon>
        <taxon>Botryosphaeriales</taxon>
        <taxon>Botryosphaeriaceae</taxon>
        <taxon>Neofusicoccum</taxon>
    </lineage>
</organism>
<dbReference type="KEGG" id="npa:UCRNP2_655"/>
<dbReference type="InterPro" id="IPR050121">
    <property type="entry name" value="Cytochrome_P450_monoxygenase"/>
</dbReference>
<evidence type="ECO:0000313" key="6">
    <source>
        <dbReference type="EMBL" id="EOD52548.1"/>
    </source>
</evidence>
<dbReference type="AlphaFoldDB" id="R1EXS6"/>
<accession>R1EXS6</accession>
<dbReference type="SUPFAM" id="SSF48264">
    <property type="entry name" value="Cytochrome P450"/>
    <property type="match status" value="1"/>
</dbReference>
<dbReference type="OrthoDB" id="1470350at2759"/>
<dbReference type="GO" id="GO:0020037">
    <property type="term" value="F:heme binding"/>
    <property type="evidence" value="ECO:0007669"/>
    <property type="project" value="InterPro"/>
</dbReference>
<keyword evidence="3" id="KW-0349">Heme</keyword>
<name>R1EXS6_BOTPV</name>
<keyword evidence="5" id="KW-0408">Iron</keyword>
<dbReference type="EMBL" id="KB915725">
    <property type="protein sequence ID" value="EOD52548.1"/>
    <property type="molecule type" value="Genomic_DNA"/>
</dbReference>
<evidence type="ECO:0000256" key="5">
    <source>
        <dbReference type="ARBA" id="ARBA00023004"/>
    </source>
</evidence>
<keyword evidence="4" id="KW-0479">Metal-binding</keyword>
<protein>
    <submittedName>
        <fullName evidence="6">Putative cytochrome p450 protein</fullName>
    </submittedName>
</protein>
<comment type="similarity">
    <text evidence="2">Belongs to the cytochrome P450 family.</text>
</comment>
<sequence>MAVEEIRGTQAPWITELHRKYGDVVRVAPDHLSYINAEAWKDIYGHKTPSGTGNLPKDLRYYGPPPTGGVGIISANDADHARIRRNLSHAFSEKALVAQDSLIRSHVELLVEKLRDAAGNSSSVDMVRMFNFTTFDIMADLTFGESLGLLEKTDYIPWVASIVSAVKAIGIIWGIQSAMPLLMPLVKRTVLRRMAEGTIKHAQFSREHVDKRLARETTRPDIWTFVLRNQGGDKGLSLQEMHSAGSALMGAGTETTATLLSGACWFLCNNPEKLDRLKDEARQAFAAEEVTMQSLAQLPYLLAWHEMRVILAHIVLNFDMKLSQQTDRDWSNQKAYIVWDKKPLFIEFSEARAQGVGA</sequence>
<dbReference type="OMA" id="RCKFTPA"/>
<evidence type="ECO:0000256" key="3">
    <source>
        <dbReference type="ARBA" id="ARBA00022617"/>
    </source>
</evidence>
<dbReference type="InterPro" id="IPR001128">
    <property type="entry name" value="Cyt_P450"/>
</dbReference>
<dbReference type="Proteomes" id="UP000013521">
    <property type="component" value="Unassembled WGS sequence"/>
</dbReference>
<dbReference type="Gene3D" id="1.10.630.10">
    <property type="entry name" value="Cytochrome P450"/>
    <property type="match status" value="1"/>
</dbReference>
<dbReference type="PANTHER" id="PTHR24305">
    <property type="entry name" value="CYTOCHROME P450"/>
    <property type="match status" value="1"/>
</dbReference>
<dbReference type="PANTHER" id="PTHR24305:SF210">
    <property type="entry name" value="CYTOCHROME P450 MONOOXYGENASE ASQL-RELATED"/>
    <property type="match status" value="1"/>
</dbReference>
<gene>
    <name evidence="6" type="ORF">UCRNP2_655</name>
</gene>
<evidence type="ECO:0000256" key="2">
    <source>
        <dbReference type="ARBA" id="ARBA00010617"/>
    </source>
</evidence>
<dbReference type="HOGENOM" id="CLU_001570_14_11_1"/>
<comment type="cofactor">
    <cofactor evidence="1">
        <name>heme</name>
        <dbReference type="ChEBI" id="CHEBI:30413"/>
    </cofactor>
</comment>
<evidence type="ECO:0000256" key="4">
    <source>
        <dbReference type="ARBA" id="ARBA00022723"/>
    </source>
</evidence>
<reference evidence="7" key="1">
    <citation type="journal article" date="2013" name="Genome Announc.">
        <title>Draft genome sequence of Neofusicoccum parvum isolate UCR-NP2, a fungal vascular pathogen associated with grapevine cankers.</title>
        <authorList>
            <person name="Blanco-Ulate B."/>
            <person name="Rolshausen P."/>
            <person name="Cantu D."/>
        </authorList>
    </citation>
    <scope>NUCLEOTIDE SEQUENCE [LARGE SCALE GENOMIC DNA]</scope>
    <source>
        <strain evidence="7">UCR-NP2</strain>
    </source>
</reference>
<proteinExistence type="inferred from homology"/>